<reference evidence="4" key="1">
    <citation type="submission" date="2021-04" db="EMBL/GenBank/DDBJ databases">
        <title>Complete genome sequence for Sulfitobacter sp. strain JK7-1.</title>
        <authorList>
            <person name="Park S.-J."/>
        </authorList>
    </citation>
    <scope>NUCLEOTIDE SEQUENCE</scope>
    <source>
        <strain evidence="4">JK7-1</strain>
    </source>
</reference>
<accession>A0A975PLF5</accession>
<protein>
    <submittedName>
        <fullName evidence="4">ATPase</fullName>
    </submittedName>
</protein>
<dbReference type="Gene3D" id="3.30.2180.10">
    <property type="entry name" value="ATP12-like"/>
    <property type="match status" value="1"/>
</dbReference>
<dbReference type="EMBL" id="CP073581">
    <property type="protein sequence ID" value="QUJ75663.1"/>
    <property type="molecule type" value="Genomic_DNA"/>
</dbReference>
<evidence type="ECO:0000313" key="4">
    <source>
        <dbReference type="EMBL" id="QUJ75663.1"/>
    </source>
</evidence>
<dbReference type="Proteomes" id="UP000683291">
    <property type="component" value="Chromosome 1"/>
</dbReference>
<dbReference type="Pfam" id="PF07542">
    <property type="entry name" value="ATP12"/>
    <property type="match status" value="1"/>
</dbReference>
<dbReference type="SUPFAM" id="SSF160909">
    <property type="entry name" value="ATP12-like"/>
    <property type="match status" value="1"/>
</dbReference>
<dbReference type="KEGG" id="sual:KDD17_11940"/>
<sequence>MSDWKAKRFWTSSAVLPRDGGFGIELDGRAVKTPAKRALLVPTRKMAEAIAAEWDAQEDIINPNTMPVTKTANSAIDKVATQHDEVADLLAAYGDSDLLCYRADSPEGLVARQAAQWDPMLDWAADTLGARLHPRVGIMHVPQDPDTLARLRARTHALDDFELAAFHDLVSLSGSLVLGFAAALDARDADALWTLSRLDEIWQEEQWGEDEEATEMAAVKRDAFLHAKRMFDLARARQ</sequence>
<dbReference type="Gene3D" id="1.10.3580.10">
    <property type="entry name" value="ATP12 ATPase"/>
    <property type="match status" value="1"/>
</dbReference>
<keyword evidence="3" id="KW-0143">Chaperone</keyword>
<dbReference type="RefSeq" id="WP_212703867.1">
    <property type="nucleotide sequence ID" value="NZ_CP073581.1"/>
</dbReference>
<evidence type="ECO:0000256" key="3">
    <source>
        <dbReference type="ARBA" id="ARBA00023186"/>
    </source>
</evidence>
<proteinExistence type="inferred from homology"/>
<dbReference type="AlphaFoldDB" id="A0A975PLF5"/>
<evidence type="ECO:0000256" key="2">
    <source>
        <dbReference type="ARBA" id="ARBA00022946"/>
    </source>
</evidence>
<dbReference type="InterPro" id="IPR042272">
    <property type="entry name" value="ATP12_ATP_synth-F1-assembly_N"/>
</dbReference>
<dbReference type="PANTHER" id="PTHR21013:SF10">
    <property type="entry name" value="ATP SYNTHASE MITOCHONDRIAL F1 COMPLEX ASSEMBLY FACTOR 2"/>
    <property type="match status" value="1"/>
</dbReference>
<evidence type="ECO:0000313" key="5">
    <source>
        <dbReference type="Proteomes" id="UP000683291"/>
    </source>
</evidence>
<dbReference type="InterPro" id="IPR023335">
    <property type="entry name" value="ATP12_ortho_dom_sf"/>
</dbReference>
<dbReference type="GO" id="GO:0043461">
    <property type="term" value="P:proton-transporting ATP synthase complex assembly"/>
    <property type="evidence" value="ECO:0007669"/>
    <property type="project" value="InterPro"/>
</dbReference>
<evidence type="ECO:0000256" key="1">
    <source>
        <dbReference type="ARBA" id="ARBA00008231"/>
    </source>
</evidence>
<dbReference type="InterPro" id="IPR011419">
    <property type="entry name" value="ATP12_ATP_synth-F1-assembly"/>
</dbReference>
<keyword evidence="5" id="KW-1185">Reference proteome</keyword>
<keyword evidence="2" id="KW-0809">Transit peptide</keyword>
<organism evidence="4 5">
    <name type="scientific">Sulfitobacter albidus</name>
    <dbReference type="NCBI Taxonomy" id="2829501"/>
    <lineage>
        <taxon>Bacteria</taxon>
        <taxon>Pseudomonadati</taxon>
        <taxon>Pseudomonadota</taxon>
        <taxon>Alphaproteobacteria</taxon>
        <taxon>Rhodobacterales</taxon>
        <taxon>Roseobacteraceae</taxon>
        <taxon>Sulfitobacter</taxon>
    </lineage>
</organism>
<comment type="similarity">
    <text evidence="1">Belongs to the ATP12 family.</text>
</comment>
<gene>
    <name evidence="4" type="ORF">KDD17_11940</name>
</gene>
<name>A0A975PLF5_9RHOB</name>
<dbReference type="PANTHER" id="PTHR21013">
    <property type="entry name" value="ATP SYNTHASE MITOCHONDRIAL F1 COMPLEX ASSEMBLY FACTOR 2/ATP12 PROTEIN, MITOCHONDRIAL PRECURSOR"/>
    <property type="match status" value="1"/>
</dbReference>